<keyword evidence="1" id="KW-0812">Transmembrane</keyword>
<name>A0A397ZD37_BRACM</name>
<evidence type="ECO:0000256" key="1">
    <source>
        <dbReference type="SAM" id="Phobius"/>
    </source>
</evidence>
<gene>
    <name evidence="2" type="ORF">BRARA_E00251</name>
</gene>
<organism evidence="2 3">
    <name type="scientific">Brassica campestris</name>
    <name type="common">Field mustard</name>
    <dbReference type="NCBI Taxonomy" id="3711"/>
    <lineage>
        <taxon>Eukaryota</taxon>
        <taxon>Viridiplantae</taxon>
        <taxon>Streptophyta</taxon>
        <taxon>Embryophyta</taxon>
        <taxon>Tracheophyta</taxon>
        <taxon>Spermatophyta</taxon>
        <taxon>Magnoliopsida</taxon>
        <taxon>eudicotyledons</taxon>
        <taxon>Gunneridae</taxon>
        <taxon>Pentapetalae</taxon>
        <taxon>rosids</taxon>
        <taxon>malvids</taxon>
        <taxon>Brassicales</taxon>
        <taxon>Brassicaceae</taxon>
        <taxon>Brassiceae</taxon>
        <taxon>Brassica</taxon>
    </lineage>
</organism>
<dbReference type="AlphaFoldDB" id="A0A397ZD37"/>
<evidence type="ECO:0000313" key="2">
    <source>
        <dbReference type="EMBL" id="RID61076.1"/>
    </source>
</evidence>
<accession>A0A397ZD37</accession>
<keyword evidence="1" id="KW-1133">Transmembrane helix</keyword>
<dbReference type="EMBL" id="CM010632">
    <property type="protein sequence ID" value="RID61076.1"/>
    <property type="molecule type" value="Genomic_DNA"/>
</dbReference>
<feature type="transmembrane region" description="Helical" evidence="1">
    <location>
        <begin position="51"/>
        <end position="73"/>
    </location>
</feature>
<reference evidence="2 3" key="1">
    <citation type="submission" date="2018-06" db="EMBL/GenBank/DDBJ databases">
        <title>WGS assembly of Brassica rapa FPsc.</title>
        <authorList>
            <person name="Bowman J."/>
            <person name="Kohchi T."/>
            <person name="Yamato K."/>
            <person name="Jenkins J."/>
            <person name="Shu S."/>
            <person name="Ishizaki K."/>
            <person name="Yamaoka S."/>
            <person name="Nishihama R."/>
            <person name="Nakamura Y."/>
            <person name="Berger F."/>
            <person name="Adam C."/>
            <person name="Aki S."/>
            <person name="Althoff F."/>
            <person name="Araki T."/>
            <person name="Arteaga-Vazquez M."/>
            <person name="Balasubrmanian S."/>
            <person name="Bauer D."/>
            <person name="Boehm C."/>
            <person name="Briginshaw L."/>
            <person name="Caballero-Perez J."/>
            <person name="Catarino B."/>
            <person name="Chen F."/>
            <person name="Chiyoda S."/>
            <person name="Chovatia M."/>
            <person name="Davies K."/>
            <person name="Delmans M."/>
            <person name="Demura T."/>
            <person name="Dierschke T."/>
            <person name="Dolan L."/>
            <person name="Dorantes-Acosta A."/>
            <person name="Eklund D."/>
            <person name="Florent S."/>
            <person name="Flores-Sandoval E."/>
            <person name="Fujiyama A."/>
            <person name="Fukuzawa H."/>
            <person name="Galik B."/>
            <person name="Grimanelli D."/>
            <person name="Grimwood J."/>
            <person name="Grossniklaus U."/>
            <person name="Hamada T."/>
            <person name="Haseloff J."/>
            <person name="Hetherington A."/>
            <person name="Higo A."/>
            <person name="Hirakawa Y."/>
            <person name="Hundley H."/>
            <person name="Ikeda Y."/>
            <person name="Inoue K."/>
            <person name="Inoue S."/>
            <person name="Ishida S."/>
            <person name="Jia Q."/>
            <person name="Kakita M."/>
            <person name="Kanazawa T."/>
            <person name="Kawai Y."/>
            <person name="Kawashima T."/>
            <person name="Kennedy M."/>
            <person name="Kinose K."/>
            <person name="Kinoshita T."/>
            <person name="Kohara Y."/>
            <person name="Koide E."/>
            <person name="Komatsu K."/>
            <person name="Kopischke S."/>
            <person name="Kubo M."/>
            <person name="Kyozuka J."/>
            <person name="Lagercrantz U."/>
            <person name="Lin S."/>
            <person name="Lindquist E."/>
            <person name="Lipzen A."/>
            <person name="Lu C."/>
            <person name="Luna E."/>
            <person name="Martienssen R."/>
            <person name="Minamino N."/>
            <person name="Mizutani M."/>
            <person name="Mizutani M."/>
            <person name="Mochizuki N."/>
            <person name="Monte I."/>
            <person name="Mosher R."/>
            <person name="Nagasaki H."/>
            <person name="Nakagami H."/>
            <person name="Naramoto S."/>
            <person name="Nishitani K."/>
            <person name="Ohtani M."/>
            <person name="Okamoto T."/>
            <person name="Okumura M."/>
            <person name="Phillips J."/>
            <person name="Pollak B."/>
            <person name="Reinders A."/>
            <person name="Roevekamp M."/>
            <person name="Sano R."/>
            <person name="Sawa S."/>
            <person name="Schmid M."/>
            <person name="Shirakawa M."/>
            <person name="Solano R."/>
            <person name="Spunde A."/>
            <person name="Suetsugu N."/>
            <person name="Sugano S."/>
            <person name="Sugiyama A."/>
            <person name="Sun R."/>
            <person name="Suzuki Y."/>
            <person name="Takenaka M."/>
            <person name="Takezawa D."/>
            <person name="Tomogane H."/>
            <person name="Tsuzuki M."/>
            <person name="Ueda T."/>
            <person name="Umeda M."/>
            <person name="Ward J."/>
            <person name="Watanabe Y."/>
            <person name="Yazaki K."/>
            <person name="Yokoyama R."/>
            <person name="Yoshitake Y."/>
            <person name="Yotsui I."/>
            <person name="Zachgo S."/>
            <person name="Schmutz J."/>
        </authorList>
    </citation>
    <scope>NUCLEOTIDE SEQUENCE [LARGE SCALE GENOMIC DNA]</scope>
    <source>
        <strain evidence="3">cv. B-3</strain>
    </source>
</reference>
<keyword evidence="1" id="KW-0472">Membrane</keyword>
<proteinExistence type="predicted"/>
<evidence type="ECO:0000313" key="3">
    <source>
        <dbReference type="Proteomes" id="UP000264353"/>
    </source>
</evidence>
<feature type="transmembrane region" description="Helical" evidence="1">
    <location>
        <begin position="20"/>
        <end position="39"/>
    </location>
</feature>
<feature type="transmembrane region" description="Helical" evidence="1">
    <location>
        <begin position="79"/>
        <end position="101"/>
    </location>
</feature>
<dbReference type="Proteomes" id="UP000264353">
    <property type="component" value="Chromosome A5"/>
</dbReference>
<sequence>MMESRQLRHPAQRSVIRLRIYGVTFLMYLLVKAFSCRCHRWYPFSRYVDEISLAFGVLSMISLISTITTYKFIEFAVGPVMGILLMCILFIKIFIYVCVYVRTDTIFHI</sequence>
<protein>
    <submittedName>
        <fullName evidence="2">Uncharacterized protein</fullName>
    </submittedName>
</protein>